<dbReference type="EMBL" id="PFOX01000007">
    <property type="protein sequence ID" value="PIZ86347.1"/>
    <property type="molecule type" value="Genomic_DNA"/>
</dbReference>
<gene>
    <name evidence="2" type="ORF">COX94_00420</name>
</gene>
<proteinExistence type="predicted"/>
<dbReference type="InterPro" id="IPR029057">
    <property type="entry name" value="PRTase-like"/>
</dbReference>
<sequence>MDSNNPYPMKIFGNPNGLNTILFKEIVSLLGKEPGKVSYNEFSDGECLWHHEESIRDCDVYYFFQPRFGKKEELSFDLDLAETMIFSLK</sequence>
<dbReference type="Pfam" id="PF13793">
    <property type="entry name" value="Pribosyltran_N"/>
    <property type="match status" value="1"/>
</dbReference>
<dbReference type="InterPro" id="IPR029099">
    <property type="entry name" value="Pribosyltran_N"/>
</dbReference>
<evidence type="ECO:0000313" key="3">
    <source>
        <dbReference type="Proteomes" id="UP000229132"/>
    </source>
</evidence>
<feature type="domain" description="Ribose-phosphate pyrophosphokinase N-terminal" evidence="1">
    <location>
        <begin position="19"/>
        <end position="63"/>
    </location>
</feature>
<name>A0A2J0MIC3_9BACT</name>
<dbReference type="AlphaFoldDB" id="A0A2J0MIC3"/>
<evidence type="ECO:0000259" key="1">
    <source>
        <dbReference type="Pfam" id="PF13793"/>
    </source>
</evidence>
<dbReference type="Proteomes" id="UP000229132">
    <property type="component" value="Unassembled WGS sequence"/>
</dbReference>
<comment type="caution">
    <text evidence="2">The sequence shown here is derived from an EMBL/GenBank/DDBJ whole genome shotgun (WGS) entry which is preliminary data.</text>
</comment>
<organism evidence="2 3">
    <name type="scientific">Candidatus Nomurabacteria bacterium CG_4_10_14_0_2_um_filter_33_9</name>
    <dbReference type="NCBI Taxonomy" id="1974728"/>
    <lineage>
        <taxon>Bacteria</taxon>
        <taxon>Candidatus Nomuraibacteriota</taxon>
    </lineage>
</organism>
<accession>A0A2J0MIC3</accession>
<reference evidence="3" key="1">
    <citation type="submission" date="2017-09" db="EMBL/GenBank/DDBJ databases">
        <title>Depth-based differentiation of microbial function through sediment-hosted aquifers and enrichment of novel symbionts in the deep terrestrial subsurface.</title>
        <authorList>
            <person name="Probst A.J."/>
            <person name="Ladd B."/>
            <person name="Jarett J.K."/>
            <person name="Geller-Mcgrath D.E."/>
            <person name="Sieber C.M.K."/>
            <person name="Emerson J.B."/>
            <person name="Anantharaman K."/>
            <person name="Thomas B.C."/>
            <person name="Malmstrom R."/>
            <person name="Stieglmeier M."/>
            <person name="Klingl A."/>
            <person name="Woyke T."/>
            <person name="Ryan C.M."/>
            <person name="Banfield J.F."/>
        </authorList>
    </citation>
    <scope>NUCLEOTIDE SEQUENCE [LARGE SCALE GENOMIC DNA]</scope>
</reference>
<protein>
    <recommendedName>
        <fullName evidence="1">Ribose-phosphate pyrophosphokinase N-terminal domain-containing protein</fullName>
    </recommendedName>
</protein>
<evidence type="ECO:0000313" key="2">
    <source>
        <dbReference type="EMBL" id="PIZ86347.1"/>
    </source>
</evidence>
<dbReference type="Gene3D" id="3.40.50.2020">
    <property type="match status" value="1"/>
</dbReference>